<name>A0ABW1J7H8_9PSEU</name>
<accession>A0ABW1J7H8</accession>
<feature type="domain" description="Putative collagen-binding" evidence="5">
    <location>
        <begin position="104"/>
        <end position="195"/>
    </location>
</feature>
<dbReference type="InterPro" id="IPR024749">
    <property type="entry name" value="Collagen-bd_put"/>
</dbReference>
<evidence type="ECO:0000259" key="5">
    <source>
        <dbReference type="Pfam" id="PF12904"/>
    </source>
</evidence>
<evidence type="ECO:0000256" key="2">
    <source>
        <dbReference type="ARBA" id="ARBA00022801"/>
    </source>
</evidence>
<evidence type="ECO:0000313" key="6">
    <source>
        <dbReference type="EMBL" id="MFC5996721.1"/>
    </source>
</evidence>
<feature type="domain" description="Resuscitation-promoting factor core lysozyme-like" evidence="4">
    <location>
        <begin position="282"/>
        <end position="358"/>
    </location>
</feature>
<gene>
    <name evidence="6" type="ORF">ACFQE5_21160</name>
</gene>
<dbReference type="Proteomes" id="UP001596302">
    <property type="component" value="Unassembled WGS sequence"/>
</dbReference>
<dbReference type="Pfam" id="PF06737">
    <property type="entry name" value="Transglycosylas"/>
    <property type="match status" value="1"/>
</dbReference>
<evidence type="ECO:0000256" key="3">
    <source>
        <dbReference type="SAM" id="MobiDB-lite"/>
    </source>
</evidence>
<dbReference type="Pfam" id="PF12904">
    <property type="entry name" value="Collagen_bind_2"/>
    <property type="match status" value="1"/>
</dbReference>
<dbReference type="InterPro" id="IPR023346">
    <property type="entry name" value="Lysozyme-like_dom_sf"/>
</dbReference>
<protein>
    <submittedName>
        <fullName evidence="6">Transglycosylase family protein</fullName>
    </submittedName>
</protein>
<keyword evidence="2" id="KW-0378">Hydrolase</keyword>
<comment type="caution">
    <text evidence="6">The sequence shown here is derived from an EMBL/GenBank/DDBJ whole genome shotgun (WGS) entry which is preliminary data.</text>
</comment>
<proteinExistence type="inferred from homology"/>
<dbReference type="CDD" id="cd13925">
    <property type="entry name" value="RPF"/>
    <property type="match status" value="1"/>
</dbReference>
<comment type="similarity">
    <text evidence="1">Belongs to the transglycosylase family. Rpf subfamily.</text>
</comment>
<feature type="region of interest" description="Disordered" evidence="3">
    <location>
        <begin position="203"/>
        <end position="285"/>
    </location>
</feature>
<dbReference type="InterPro" id="IPR010618">
    <property type="entry name" value="RPF"/>
</dbReference>
<evidence type="ECO:0000259" key="4">
    <source>
        <dbReference type="Pfam" id="PF06737"/>
    </source>
</evidence>
<dbReference type="SUPFAM" id="SSF53955">
    <property type="entry name" value="Lysozyme-like"/>
    <property type="match status" value="1"/>
</dbReference>
<organism evidence="6 7">
    <name type="scientific">Pseudonocardia hispaniensis</name>
    <dbReference type="NCBI Taxonomy" id="904933"/>
    <lineage>
        <taxon>Bacteria</taxon>
        <taxon>Bacillati</taxon>
        <taxon>Actinomycetota</taxon>
        <taxon>Actinomycetes</taxon>
        <taxon>Pseudonocardiales</taxon>
        <taxon>Pseudonocardiaceae</taxon>
        <taxon>Pseudonocardia</taxon>
    </lineage>
</organism>
<feature type="compositionally biased region" description="Pro residues" evidence="3">
    <location>
        <begin position="216"/>
        <end position="282"/>
    </location>
</feature>
<dbReference type="RefSeq" id="WP_379587529.1">
    <property type="nucleotide sequence ID" value="NZ_JBHSQW010000044.1"/>
</dbReference>
<dbReference type="Gene3D" id="1.10.530.10">
    <property type="match status" value="1"/>
</dbReference>
<keyword evidence="7" id="KW-1185">Reference proteome</keyword>
<sequence>MAVVLFGVAVLALLTPRVGLPVRTVAGVGAPSCGDACPGPSARPASHSFETRLVAAADEASPRWRDVRRAAYWALLGGAATVSDAGGLGNLRSLLESRPYQRAVSDQRVLTGDVGTGAEQIVAAVADDGSYLIAYTAAGLDVEIDLDALSGDRVRPWWYDPRTGDAMELSVLPSQGRALFRTPGGAGQDWVLVLDDVEAGFGRPGAAAVRDDPDPAARPPSPASPSPASPSPVPPSPAPPSRPIAPPSPSADPPVPSSAPPKPQVPAAPPPAPPPAAPPPAPDEAVWDRLAQCESSGNWAINTGNGYYGGLQFNDATWRDYGGTAYAPRADQATREQQIAVARKVRDDRGGYGSWPACSRKLGLPQ</sequence>
<evidence type="ECO:0000313" key="7">
    <source>
        <dbReference type="Proteomes" id="UP001596302"/>
    </source>
</evidence>
<dbReference type="EMBL" id="JBHSQW010000044">
    <property type="protein sequence ID" value="MFC5996721.1"/>
    <property type="molecule type" value="Genomic_DNA"/>
</dbReference>
<reference evidence="7" key="1">
    <citation type="journal article" date="2019" name="Int. J. Syst. Evol. Microbiol.">
        <title>The Global Catalogue of Microorganisms (GCM) 10K type strain sequencing project: providing services to taxonomists for standard genome sequencing and annotation.</title>
        <authorList>
            <consortium name="The Broad Institute Genomics Platform"/>
            <consortium name="The Broad Institute Genome Sequencing Center for Infectious Disease"/>
            <person name="Wu L."/>
            <person name="Ma J."/>
        </authorList>
    </citation>
    <scope>NUCLEOTIDE SEQUENCE [LARGE SCALE GENOMIC DNA]</scope>
    <source>
        <strain evidence="7">CCM 8391</strain>
    </source>
</reference>
<evidence type="ECO:0000256" key="1">
    <source>
        <dbReference type="ARBA" id="ARBA00010830"/>
    </source>
</evidence>